<keyword evidence="11" id="KW-1185">Reference proteome</keyword>
<gene>
    <name evidence="10" type="ORF">IFM89_021951</name>
</gene>
<keyword evidence="3" id="KW-0498">Mitosis</keyword>
<feature type="region of interest" description="Disordered" evidence="7">
    <location>
        <begin position="478"/>
        <end position="502"/>
    </location>
</feature>
<evidence type="ECO:0000256" key="6">
    <source>
        <dbReference type="ARBA" id="ARBA00064543"/>
    </source>
</evidence>
<comment type="similarity">
    <text evidence="2">Belongs to the rad21 family.</text>
</comment>
<evidence type="ECO:0000313" key="11">
    <source>
        <dbReference type="Proteomes" id="UP000631114"/>
    </source>
</evidence>
<name>A0A835LSG2_9MAGN</name>
<keyword evidence="4" id="KW-0159">Chromosome partition</keyword>
<evidence type="ECO:0008006" key="12">
    <source>
        <dbReference type="Google" id="ProtNLM"/>
    </source>
</evidence>
<evidence type="ECO:0000256" key="4">
    <source>
        <dbReference type="ARBA" id="ARBA00022829"/>
    </source>
</evidence>
<accession>A0A835LSG2</accession>
<protein>
    <recommendedName>
        <fullName evidence="12">Sister chromatid cohesion 1 protein 3</fullName>
    </recommendedName>
</protein>
<dbReference type="GO" id="GO:0005634">
    <property type="term" value="C:nucleus"/>
    <property type="evidence" value="ECO:0007669"/>
    <property type="project" value="UniProtKB-SubCell"/>
</dbReference>
<proteinExistence type="inferred from homology"/>
<dbReference type="FunFam" id="1.10.10.580:FF:000002">
    <property type="entry name" value="Sister chromatid cohesion 1 protein 4"/>
    <property type="match status" value="1"/>
</dbReference>
<keyword evidence="3" id="KW-0132">Cell division</keyword>
<dbReference type="InterPro" id="IPR036390">
    <property type="entry name" value="WH_DNA-bd_sf"/>
</dbReference>
<dbReference type="PANTHER" id="PTHR12585:SF55">
    <property type="entry name" value="SISTER CHROMATID COHESION 1 PROTEIN 3"/>
    <property type="match status" value="1"/>
</dbReference>
<evidence type="ECO:0000259" key="8">
    <source>
        <dbReference type="Pfam" id="PF04824"/>
    </source>
</evidence>
<dbReference type="Gene3D" id="1.10.10.580">
    <property type="entry name" value="Structural maintenance of chromosome 1. Chain E"/>
    <property type="match status" value="1"/>
</dbReference>
<dbReference type="CDD" id="cd21793">
    <property type="entry name" value="Rad21_Rec8_M_AtSYN1-like"/>
    <property type="match status" value="1"/>
</dbReference>
<dbReference type="InterPro" id="IPR023093">
    <property type="entry name" value="ScpA-like_C"/>
</dbReference>
<dbReference type="InterPro" id="IPR006910">
    <property type="entry name" value="Rad21_Rec8_N"/>
</dbReference>
<dbReference type="InterPro" id="IPR006909">
    <property type="entry name" value="Rad21/Rec8_C_eu"/>
</dbReference>
<evidence type="ECO:0000256" key="5">
    <source>
        <dbReference type="ARBA" id="ARBA00023242"/>
    </source>
</evidence>
<dbReference type="InterPro" id="IPR039781">
    <property type="entry name" value="Rad21/Rec8-like"/>
</dbReference>
<dbReference type="GO" id="GO:0003682">
    <property type="term" value="F:chromatin binding"/>
    <property type="evidence" value="ECO:0007669"/>
    <property type="project" value="TreeGrafter"/>
</dbReference>
<keyword evidence="3" id="KW-0131">Cell cycle</keyword>
<evidence type="ECO:0000256" key="2">
    <source>
        <dbReference type="ARBA" id="ARBA00009870"/>
    </source>
</evidence>
<evidence type="ECO:0000256" key="1">
    <source>
        <dbReference type="ARBA" id="ARBA00004123"/>
    </source>
</evidence>
<reference evidence="10 11" key="1">
    <citation type="submission" date="2020-10" db="EMBL/GenBank/DDBJ databases">
        <title>The Coptis chinensis genome and diversification of protoberbering-type alkaloids.</title>
        <authorList>
            <person name="Wang B."/>
            <person name="Shu S."/>
            <person name="Song C."/>
            <person name="Liu Y."/>
        </authorList>
    </citation>
    <scope>NUCLEOTIDE SEQUENCE [LARGE SCALE GENOMIC DNA]</scope>
    <source>
        <strain evidence="10">HL-2020</strain>
        <tissue evidence="10">Leaf</tissue>
    </source>
</reference>
<dbReference type="GO" id="GO:0007062">
    <property type="term" value="P:sister chromatid cohesion"/>
    <property type="evidence" value="ECO:0007669"/>
    <property type="project" value="InterPro"/>
</dbReference>
<dbReference type="PANTHER" id="PTHR12585">
    <property type="entry name" value="SCC1 / RAD21 FAMILY MEMBER"/>
    <property type="match status" value="1"/>
</dbReference>
<evidence type="ECO:0000313" key="10">
    <source>
        <dbReference type="EMBL" id="KAF9597866.1"/>
    </source>
</evidence>
<sequence>MFYSHAFLARKTPLGTVWIAAHLQKLRKPLVSAAVIPDIVEKIMFPEVPIALRLSAHLLLGVVRIYSKKVEFLLQDCNEFRNYVVTAFAALQEINLPEEAMCAPSNTITLPENFDLDNFDLDDGSYNEGVQDNHLRTIEEITMTDQIPGDVDPYIPIFLDGEIRMDVSSPGEIPDAGVEPMDEDVPTNHAGSGQGLSDHVPVDQGEDLNQNETFQDFPEIETMLNDPRRDYGSDNYHDLMDDISGPSNRNIIEKENLTPIMEDGRDAEVHSLPPRIDTDPLSFGALAQSLNNFVPSASLGEKPSHYHKHSCPTPSVEKKKANPRKRKLFFDTSVVLLNEFIREGLNNTSGLVRRQKNLPCSALDVWKYKKRARKEQIFLDSSISGLCPDLQDIFRKEISKAHTVPVEDTHVEATVPVDDTHVEVTVPVDNTVPIDDTHVETRGANSPVSMVEIEHPLFERGNDYGSPFRGDDFTPFSGGNIDTEPGTTILDTEPLPSLDRTTPSLSIASEMETPMTHLEQQSHLERSGLSDIPERSNSTEGEHGRMENEVGTSSQVHTLSVRTRAVAQYLKDQSPTTEGSKGPLEKLILNKILEGKTRRKCARMFFETLVLKSHGLIDVEQEEAYGDITLLLAPLSNATF</sequence>
<feature type="domain" description="Rad21/Rec8-like protein C-terminal eukaryotic" evidence="8">
    <location>
        <begin position="585"/>
        <end position="634"/>
    </location>
</feature>
<dbReference type="GO" id="GO:1990414">
    <property type="term" value="P:replication-born double-strand break repair via sister chromatid exchange"/>
    <property type="evidence" value="ECO:0007669"/>
    <property type="project" value="TreeGrafter"/>
</dbReference>
<evidence type="ECO:0000256" key="7">
    <source>
        <dbReference type="SAM" id="MobiDB-lite"/>
    </source>
</evidence>
<feature type="region of interest" description="Disordered" evidence="7">
    <location>
        <begin position="514"/>
        <end position="558"/>
    </location>
</feature>
<dbReference type="Pfam" id="PF04825">
    <property type="entry name" value="Rad21_Rec8_N"/>
    <property type="match status" value="1"/>
</dbReference>
<comment type="subunit">
    <text evidence="6">Component of the cohesin complex.</text>
</comment>
<dbReference type="Proteomes" id="UP000631114">
    <property type="component" value="Unassembled WGS sequence"/>
</dbReference>
<feature type="compositionally biased region" description="Basic and acidic residues" evidence="7">
    <location>
        <begin position="520"/>
        <end position="534"/>
    </location>
</feature>
<dbReference type="Pfam" id="PF04824">
    <property type="entry name" value="Rad21_Rec8"/>
    <property type="match status" value="1"/>
</dbReference>
<dbReference type="GO" id="GO:0008278">
    <property type="term" value="C:cohesin complex"/>
    <property type="evidence" value="ECO:0007669"/>
    <property type="project" value="InterPro"/>
</dbReference>
<dbReference type="AlphaFoldDB" id="A0A835LSG2"/>
<dbReference type="GO" id="GO:0007059">
    <property type="term" value="P:chromosome segregation"/>
    <property type="evidence" value="ECO:0007669"/>
    <property type="project" value="UniProtKB-KW"/>
</dbReference>
<dbReference type="OrthoDB" id="10071381at2759"/>
<comment type="subcellular location">
    <subcellularLocation>
        <location evidence="1">Nucleus</location>
    </subcellularLocation>
</comment>
<dbReference type="SUPFAM" id="SSF46785">
    <property type="entry name" value="Winged helix' DNA-binding domain"/>
    <property type="match status" value="1"/>
</dbReference>
<organism evidence="10 11">
    <name type="scientific">Coptis chinensis</name>
    <dbReference type="NCBI Taxonomy" id="261450"/>
    <lineage>
        <taxon>Eukaryota</taxon>
        <taxon>Viridiplantae</taxon>
        <taxon>Streptophyta</taxon>
        <taxon>Embryophyta</taxon>
        <taxon>Tracheophyta</taxon>
        <taxon>Spermatophyta</taxon>
        <taxon>Magnoliopsida</taxon>
        <taxon>Ranunculales</taxon>
        <taxon>Ranunculaceae</taxon>
        <taxon>Coptidoideae</taxon>
        <taxon>Coptis</taxon>
    </lineage>
</organism>
<comment type="caution">
    <text evidence="10">The sequence shown here is derived from an EMBL/GenBank/DDBJ whole genome shotgun (WGS) entry which is preliminary data.</text>
</comment>
<evidence type="ECO:0000256" key="3">
    <source>
        <dbReference type="ARBA" id="ARBA00022776"/>
    </source>
</evidence>
<dbReference type="EMBL" id="JADFTS010000007">
    <property type="protein sequence ID" value="KAF9597866.1"/>
    <property type="molecule type" value="Genomic_DNA"/>
</dbReference>
<keyword evidence="5" id="KW-0539">Nucleus</keyword>
<evidence type="ECO:0000259" key="9">
    <source>
        <dbReference type="Pfam" id="PF04825"/>
    </source>
</evidence>
<feature type="domain" description="Rad21/Rec8-like protein N-terminal" evidence="9">
    <location>
        <begin position="1"/>
        <end position="100"/>
    </location>
</feature>